<evidence type="ECO:0000313" key="2">
    <source>
        <dbReference type="EMBL" id="ABB37478.1"/>
    </source>
</evidence>
<dbReference type="AlphaFoldDB" id="Q315B8"/>
<dbReference type="SUPFAM" id="SSF89155">
    <property type="entry name" value="TorD-like"/>
    <property type="match status" value="1"/>
</dbReference>
<dbReference type="RefSeq" id="WP_011366766.1">
    <property type="nucleotide sequence ID" value="NC_007519.1"/>
</dbReference>
<dbReference type="Gene3D" id="1.10.3480.10">
    <property type="entry name" value="TorD-like"/>
    <property type="match status" value="1"/>
</dbReference>
<proteinExistence type="predicted"/>
<dbReference type="eggNOG" id="COG3381">
    <property type="taxonomic scope" value="Bacteria"/>
</dbReference>
<keyword evidence="1" id="KW-0143">Chaperone</keyword>
<sequence length="222" mass="23713">MSPYPAENAAFRQSVLDALELADALFRGLDSQRCAELCRENLSGRFGTLPAQAAHLTDALAALQARLPAADGSSDTAAFCDALQAEHVRLFINDKAGAPALPYESLYPDPADGVEPRMMGAAALAMQKRLQAAGLERAVSANEPPDHLCIELEYLYYLLSRAWNEADTAAQDAAADFAAGVLLPWTRRLRLAVCRADTTGVYAAAAQVLLAVLNLVASLRVQ</sequence>
<name>Q315B8_OLEA2</name>
<dbReference type="PANTHER" id="PTHR34227">
    <property type="entry name" value="CHAPERONE PROTEIN YCDY"/>
    <property type="match status" value="1"/>
</dbReference>
<evidence type="ECO:0000313" key="3">
    <source>
        <dbReference type="Proteomes" id="UP000002710"/>
    </source>
</evidence>
<accession>Q315B8</accession>
<dbReference type="KEGG" id="dde:Dde_0677"/>
<gene>
    <name evidence="2" type="ordered locus">Dde_0677</name>
</gene>
<dbReference type="Proteomes" id="UP000002710">
    <property type="component" value="Chromosome"/>
</dbReference>
<reference evidence="2 3" key="1">
    <citation type="journal article" date="2011" name="J. Bacteriol.">
        <title>Complete genome sequence and updated annotation of Desulfovibrio alaskensis G20.</title>
        <authorList>
            <person name="Hauser L.J."/>
            <person name="Land M.L."/>
            <person name="Brown S.D."/>
            <person name="Larimer F."/>
            <person name="Keller K.L."/>
            <person name="Rapp-Giles B.J."/>
            <person name="Price M.N."/>
            <person name="Lin M."/>
            <person name="Bruce D.C."/>
            <person name="Detter J.C."/>
            <person name="Tapia R."/>
            <person name="Han C.S."/>
            <person name="Goodwin L.A."/>
            <person name="Cheng J.F."/>
            <person name="Pitluck S."/>
            <person name="Copeland A."/>
            <person name="Lucas S."/>
            <person name="Nolan M."/>
            <person name="Lapidus A.L."/>
            <person name="Palumbo A.V."/>
            <person name="Wall J.D."/>
        </authorList>
    </citation>
    <scope>NUCLEOTIDE SEQUENCE [LARGE SCALE GENOMIC DNA]</scope>
    <source>
        <strain evidence="3">ATCC BAA 1058 / DSM 17464 / G20</strain>
    </source>
</reference>
<dbReference type="PANTHER" id="PTHR34227:SF1">
    <property type="entry name" value="DIMETHYL SULFOXIDE REDUCTASE CHAPERONE-RELATED"/>
    <property type="match status" value="1"/>
</dbReference>
<evidence type="ECO:0000256" key="1">
    <source>
        <dbReference type="ARBA" id="ARBA00023186"/>
    </source>
</evidence>
<protein>
    <submittedName>
        <fullName evidence="2">TorD-like chaperone</fullName>
    </submittedName>
</protein>
<keyword evidence="3" id="KW-1185">Reference proteome</keyword>
<dbReference type="InterPro" id="IPR036411">
    <property type="entry name" value="TorD-like_sf"/>
</dbReference>
<dbReference type="InterPro" id="IPR020945">
    <property type="entry name" value="DMSO/NO3_reduct_chaperone"/>
</dbReference>
<dbReference type="Pfam" id="PF02613">
    <property type="entry name" value="Nitrate_red_del"/>
    <property type="match status" value="1"/>
</dbReference>
<dbReference type="EMBL" id="CP000112">
    <property type="protein sequence ID" value="ABB37478.1"/>
    <property type="molecule type" value="Genomic_DNA"/>
</dbReference>
<dbReference type="STRING" id="207559.Dde_0677"/>
<dbReference type="HOGENOM" id="CLU_077650_0_2_7"/>
<dbReference type="InterPro" id="IPR050289">
    <property type="entry name" value="TorD/DmsD_chaperones"/>
</dbReference>
<organism evidence="2 3">
    <name type="scientific">Oleidesulfovibrio alaskensis (strain ATCC BAA-1058 / DSM 17464 / G20)</name>
    <name type="common">Desulfovibrio alaskensis</name>
    <dbReference type="NCBI Taxonomy" id="207559"/>
    <lineage>
        <taxon>Bacteria</taxon>
        <taxon>Pseudomonadati</taxon>
        <taxon>Thermodesulfobacteriota</taxon>
        <taxon>Desulfovibrionia</taxon>
        <taxon>Desulfovibrionales</taxon>
        <taxon>Desulfovibrionaceae</taxon>
        <taxon>Oleidesulfovibrio</taxon>
    </lineage>
</organism>